<reference evidence="1" key="1">
    <citation type="submission" date="2022-04" db="EMBL/GenBank/DDBJ databases">
        <title>Jade perch genome.</title>
        <authorList>
            <person name="Chao B."/>
        </authorList>
    </citation>
    <scope>NUCLEOTIDE SEQUENCE</scope>
    <source>
        <strain evidence="1">CB-2022</strain>
    </source>
</reference>
<gene>
    <name evidence="1" type="ORF">L3Q82_005686</name>
</gene>
<proteinExistence type="predicted"/>
<name>A0ACB8V6A3_9TELE</name>
<evidence type="ECO:0000313" key="2">
    <source>
        <dbReference type="Proteomes" id="UP000831701"/>
    </source>
</evidence>
<dbReference type="Proteomes" id="UP000831701">
    <property type="component" value="Chromosome 24"/>
</dbReference>
<accession>A0ACB8V6A3</accession>
<protein>
    <submittedName>
        <fullName evidence="1">Uncharacterized protein</fullName>
    </submittedName>
</protein>
<keyword evidence="2" id="KW-1185">Reference proteome</keyword>
<sequence>MESPSWSTIKYPSQGLQEGRVLCTAVWPVGTNNRKRPIPNLARRREATSLASPGVNSNTWWLSWGAISKQAHTSSPPLTLDNSRVVEGPAPLKKLCSRAQAMLGGEPDYLSLAGTSQPPTRAQAPFPPSEVTFHLPIARVLVQGLGHVEAPAPRHDCYPNHIAPAPHGSSCGGEPTGRHGPTRRHFRLSLAGYRGQRPGHQALACSEPQPRPGSRVGPRTTVANSTRWPITTKLDPVAAGLRLFHLAVAAAEEVFTASCDTVIIGSKEGFKDPSKFPLLHRLLEGLLAKSFGHCKYIPKSTDDPSPEVHLLPDSSEE</sequence>
<organism evidence="1 2">
    <name type="scientific">Scortum barcoo</name>
    <name type="common">barcoo grunter</name>
    <dbReference type="NCBI Taxonomy" id="214431"/>
    <lineage>
        <taxon>Eukaryota</taxon>
        <taxon>Metazoa</taxon>
        <taxon>Chordata</taxon>
        <taxon>Craniata</taxon>
        <taxon>Vertebrata</taxon>
        <taxon>Euteleostomi</taxon>
        <taxon>Actinopterygii</taxon>
        <taxon>Neopterygii</taxon>
        <taxon>Teleostei</taxon>
        <taxon>Neoteleostei</taxon>
        <taxon>Acanthomorphata</taxon>
        <taxon>Eupercaria</taxon>
        <taxon>Centrarchiformes</taxon>
        <taxon>Terapontoidei</taxon>
        <taxon>Terapontidae</taxon>
        <taxon>Scortum</taxon>
    </lineage>
</organism>
<evidence type="ECO:0000313" key="1">
    <source>
        <dbReference type="EMBL" id="KAI3351122.1"/>
    </source>
</evidence>
<dbReference type="EMBL" id="CM041554">
    <property type="protein sequence ID" value="KAI3351122.1"/>
    <property type="molecule type" value="Genomic_DNA"/>
</dbReference>
<comment type="caution">
    <text evidence="1">The sequence shown here is derived from an EMBL/GenBank/DDBJ whole genome shotgun (WGS) entry which is preliminary data.</text>
</comment>